<name>A0A1T4XKK8_9BACT</name>
<keyword evidence="1 3" id="KW-0479">Metal-binding</keyword>
<feature type="binding site" evidence="3">
    <location>
        <position position="106"/>
    </location>
    <ligand>
        <name>Zn(2+)</name>
        <dbReference type="ChEBI" id="CHEBI:29105"/>
    </ligand>
</feature>
<evidence type="ECO:0000256" key="1">
    <source>
        <dbReference type="ARBA" id="ARBA00022723"/>
    </source>
</evidence>
<keyword evidence="2 3" id="KW-0862">Zinc</keyword>
<dbReference type="RefSeq" id="WP_078812848.1">
    <property type="nucleotide sequence ID" value="NZ_FUYE01000004.1"/>
</dbReference>
<comment type="cofactor">
    <cofactor evidence="3">
        <name>Zn(2+)</name>
        <dbReference type="ChEBI" id="CHEBI:29105"/>
    </cofactor>
    <text evidence="3">Binds 1 zinc ion per subunit.</text>
</comment>
<protein>
    <submittedName>
        <fullName evidence="6">Mannose-6-phosphate isomerase, type 1</fullName>
    </submittedName>
</protein>
<dbReference type="GO" id="GO:0005975">
    <property type="term" value="P:carbohydrate metabolic process"/>
    <property type="evidence" value="ECO:0007669"/>
    <property type="project" value="InterPro"/>
</dbReference>
<dbReference type="Pfam" id="PF20511">
    <property type="entry name" value="PMI_typeI_cat"/>
    <property type="match status" value="1"/>
</dbReference>
<dbReference type="GO" id="GO:0008270">
    <property type="term" value="F:zinc ion binding"/>
    <property type="evidence" value="ECO:0007669"/>
    <property type="project" value="InterPro"/>
</dbReference>
<dbReference type="PANTHER" id="PTHR42742">
    <property type="entry name" value="TRANSCRIPTIONAL REPRESSOR MPRA"/>
    <property type="match status" value="1"/>
</dbReference>
<reference evidence="7" key="1">
    <citation type="submission" date="2017-02" db="EMBL/GenBank/DDBJ databases">
        <authorList>
            <person name="Varghese N."/>
            <person name="Submissions S."/>
        </authorList>
    </citation>
    <scope>NUCLEOTIDE SEQUENCE [LARGE SCALE GENOMIC DNA]</scope>
    <source>
        <strain evidence="7">ATCC 700200</strain>
    </source>
</reference>
<proteinExistence type="predicted"/>
<accession>A0A1T4XKK8</accession>
<keyword evidence="7" id="KW-1185">Reference proteome</keyword>
<dbReference type="GO" id="GO:0004476">
    <property type="term" value="F:mannose-6-phosphate isomerase activity"/>
    <property type="evidence" value="ECO:0007669"/>
    <property type="project" value="InterPro"/>
</dbReference>
<dbReference type="InterPro" id="IPR046457">
    <property type="entry name" value="PMI_typeI_cat"/>
</dbReference>
<dbReference type="CDD" id="cd07010">
    <property type="entry name" value="cupin_PMI_type_I_N_bac"/>
    <property type="match status" value="1"/>
</dbReference>
<dbReference type="PIRSF" id="PIRSF036894">
    <property type="entry name" value="PMI_Firm_short"/>
    <property type="match status" value="1"/>
</dbReference>
<evidence type="ECO:0000256" key="3">
    <source>
        <dbReference type="PIRSR" id="PIRSR036894-1"/>
    </source>
</evidence>
<dbReference type="OrthoDB" id="9808275at2"/>
<dbReference type="PANTHER" id="PTHR42742:SF3">
    <property type="entry name" value="FRUCTOKINASE"/>
    <property type="match status" value="1"/>
</dbReference>
<evidence type="ECO:0000256" key="2">
    <source>
        <dbReference type="ARBA" id="ARBA00022833"/>
    </source>
</evidence>
<dbReference type="EMBL" id="FUYE01000004">
    <property type="protein sequence ID" value="SKA90119.1"/>
    <property type="molecule type" value="Genomic_DNA"/>
</dbReference>
<feature type="active site" evidence="4">
    <location>
        <position position="200"/>
    </location>
</feature>
<dbReference type="AlphaFoldDB" id="A0A1T4XKK8"/>
<evidence type="ECO:0000313" key="6">
    <source>
        <dbReference type="EMBL" id="SKA90119.1"/>
    </source>
</evidence>
<feature type="binding site" evidence="3">
    <location>
        <position position="180"/>
    </location>
    <ligand>
        <name>Zn(2+)</name>
        <dbReference type="ChEBI" id="CHEBI:29105"/>
    </ligand>
</feature>
<dbReference type="InterPro" id="IPR014710">
    <property type="entry name" value="RmlC-like_jellyroll"/>
</dbReference>
<feature type="domain" description="Phosphomannose isomerase type I catalytic" evidence="5">
    <location>
        <begin position="9"/>
        <end position="116"/>
    </location>
</feature>
<dbReference type="InterPro" id="IPR011051">
    <property type="entry name" value="RmlC_Cupin_sf"/>
</dbReference>
<evidence type="ECO:0000256" key="4">
    <source>
        <dbReference type="PIRSR" id="PIRSR036894-2"/>
    </source>
</evidence>
<sequence>MKWSQPLRFVPVYQTRVWGGRNLESQFGRQLPDSTQPYGESWEMSDRPEALSLVREGEAHGMSLHDLWINHRQAVFGRGLLDHPAERYPLLIKILDACDDLSIQVHPPAEVAEELKGEPKTEMWYIIQAQPSARLYAGLRAGVSREDFQQALHDGTTADLMHYIEPQGGDCLFLPSGRVHAIGAGLVIFEIQQNSDTTYRVFDWNRTGLDGKPRALHIEESLKSIDFDDHEPGLQDPSLDGTLVSCEYFKVRHQDGGNGFSLGEEGENLTVAVIRGSLVVNNCTLAAGDFAVIPAAMTATERTIFQASADSQWLEISIPVP</sequence>
<dbReference type="Gene3D" id="2.60.120.10">
    <property type="entry name" value="Jelly Rolls"/>
    <property type="match status" value="1"/>
</dbReference>
<evidence type="ECO:0000259" key="5">
    <source>
        <dbReference type="Pfam" id="PF20511"/>
    </source>
</evidence>
<dbReference type="InterPro" id="IPR051804">
    <property type="entry name" value="Carb_Metab_Reg_Kinase/Isom"/>
</dbReference>
<organism evidence="6 7">
    <name type="scientific">Prosthecobacter debontii</name>
    <dbReference type="NCBI Taxonomy" id="48467"/>
    <lineage>
        <taxon>Bacteria</taxon>
        <taxon>Pseudomonadati</taxon>
        <taxon>Verrucomicrobiota</taxon>
        <taxon>Verrucomicrobiia</taxon>
        <taxon>Verrucomicrobiales</taxon>
        <taxon>Verrucomicrobiaceae</taxon>
        <taxon>Prosthecobacter</taxon>
    </lineage>
</organism>
<feature type="binding site" evidence="3">
    <location>
        <position position="122"/>
    </location>
    <ligand>
        <name>Zn(2+)</name>
        <dbReference type="ChEBI" id="CHEBI:29105"/>
    </ligand>
</feature>
<gene>
    <name evidence="6" type="ORF">SAMN02745166_01664</name>
</gene>
<dbReference type="SUPFAM" id="SSF51182">
    <property type="entry name" value="RmlC-like cupins"/>
    <property type="match status" value="1"/>
</dbReference>
<keyword evidence="6" id="KW-0413">Isomerase</keyword>
<dbReference type="InterPro" id="IPR014628">
    <property type="entry name" value="Man6P_isomerase_Firm_short"/>
</dbReference>
<evidence type="ECO:0000313" key="7">
    <source>
        <dbReference type="Proteomes" id="UP000190774"/>
    </source>
</evidence>
<dbReference type="STRING" id="48467.SAMN02745166_01664"/>
<dbReference type="Proteomes" id="UP000190774">
    <property type="component" value="Unassembled WGS sequence"/>
</dbReference>